<comment type="subcellular location">
    <subcellularLocation>
        <location evidence="4">Membrane</location>
        <topology evidence="4">Multi-pass membrane protein</topology>
    </subcellularLocation>
</comment>
<dbReference type="AlphaFoldDB" id="A0A9P9WIG2"/>
<dbReference type="InterPro" id="IPR038814">
    <property type="entry name" value="AIM11"/>
</dbReference>
<feature type="transmembrane region" description="Helical" evidence="4">
    <location>
        <begin position="331"/>
        <end position="352"/>
    </location>
</feature>
<dbReference type="PANTHER" id="PTHR39136:SF1">
    <property type="entry name" value="ALTERED INHERITANCE OF MITOCHONDRIA PROTEIN 11"/>
    <property type="match status" value="1"/>
</dbReference>
<dbReference type="EMBL" id="JAFIMR010000022">
    <property type="protein sequence ID" value="KAI1865154.1"/>
    <property type="molecule type" value="Genomic_DNA"/>
</dbReference>
<comment type="similarity">
    <text evidence="4">Belongs to the AIM11 family.</text>
</comment>
<accession>A0A9P9WIG2</accession>
<gene>
    <name evidence="4" type="primary">AIM11</name>
    <name evidence="6" type="ORF">JX265_008201</name>
</gene>
<evidence type="ECO:0000256" key="4">
    <source>
        <dbReference type="RuleBase" id="RU367098"/>
    </source>
</evidence>
<evidence type="ECO:0000256" key="2">
    <source>
        <dbReference type="ARBA" id="ARBA00022989"/>
    </source>
</evidence>
<dbReference type="GO" id="GO:0016020">
    <property type="term" value="C:membrane"/>
    <property type="evidence" value="ECO:0007669"/>
    <property type="project" value="UniProtKB-SubCell"/>
</dbReference>
<feature type="region of interest" description="Disordered" evidence="5">
    <location>
        <begin position="280"/>
        <end position="321"/>
    </location>
</feature>
<feature type="compositionally biased region" description="Low complexity" evidence="5">
    <location>
        <begin position="284"/>
        <end position="305"/>
    </location>
</feature>
<protein>
    <recommendedName>
        <fullName evidence="4">Altered inheritance of mitochondria protein 11</fullName>
    </recommendedName>
</protein>
<keyword evidence="3 4" id="KW-0472">Membrane</keyword>
<comment type="caution">
    <text evidence="6">The sequence shown here is derived from an EMBL/GenBank/DDBJ whole genome shotgun (WGS) entry which is preliminary data.</text>
</comment>
<keyword evidence="1 4" id="KW-0812">Transmembrane</keyword>
<organism evidence="6 7">
    <name type="scientific">Neoarthrinium moseri</name>
    <dbReference type="NCBI Taxonomy" id="1658444"/>
    <lineage>
        <taxon>Eukaryota</taxon>
        <taxon>Fungi</taxon>
        <taxon>Dikarya</taxon>
        <taxon>Ascomycota</taxon>
        <taxon>Pezizomycotina</taxon>
        <taxon>Sordariomycetes</taxon>
        <taxon>Xylariomycetidae</taxon>
        <taxon>Amphisphaeriales</taxon>
        <taxon>Apiosporaceae</taxon>
        <taxon>Neoarthrinium</taxon>
    </lineage>
</organism>
<dbReference type="GO" id="GO:0005739">
    <property type="term" value="C:mitochondrion"/>
    <property type="evidence" value="ECO:0007669"/>
    <property type="project" value="TreeGrafter"/>
</dbReference>
<dbReference type="PANTHER" id="PTHR39136">
    <property type="entry name" value="ALTERED INHERITANCE OF MITOCHONDRIA PROTEIN 11"/>
    <property type="match status" value="1"/>
</dbReference>
<reference evidence="6" key="1">
    <citation type="submission" date="2021-03" db="EMBL/GenBank/DDBJ databases">
        <title>Revisited historic fungal species revealed as producer of novel bioactive compounds through whole genome sequencing and comparative genomics.</title>
        <authorList>
            <person name="Vignolle G.A."/>
            <person name="Hochenegger N."/>
            <person name="Mach R.L."/>
            <person name="Mach-Aigner A.R."/>
            <person name="Javad Rahimi M."/>
            <person name="Salim K.A."/>
            <person name="Chan C.M."/>
            <person name="Lim L.B.L."/>
            <person name="Cai F."/>
            <person name="Druzhinina I.S."/>
            <person name="U'Ren J.M."/>
            <person name="Derntl C."/>
        </authorList>
    </citation>
    <scope>NUCLEOTIDE SEQUENCE</scope>
    <source>
        <strain evidence="6">TUCIM 5799</strain>
    </source>
</reference>
<keyword evidence="7" id="KW-1185">Reference proteome</keyword>
<name>A0A9P9WIG2_9PEZI</name>
<evidence type="ECO:0000256" key="5">
    <source>
        <dbReference type="SAM" id="MobiDB-lite"/>
    </source>
</evidence>
<keyword evidence="2 4" id="KW-1133">Transmembrane helix</keyword>
<sequence length="468" mass="51797">MSTLKSWIDISEQALREVRDPGNQGRLSFPLAGAPPLKDVDGHHRRWRYMLQDVAPERQNFRRNFSKNVVQASRAVGERRGNGTISDLQPPLKHLRAALDELAMVKDYDDQHPVSRSEFPQEVLRGNEPGSVWLNLKLEFTNACLSLMLGILRHVMPDHTDLWEEMEEALKSREWRSLFVFDTGLTQEASTVWNQPRPERVLGPQIGLREHSTRDGVISSPVPDFLSPVHRARHFQQERLQHPSIALGYLTPTKAFRQPPALAADAMWSFGTTMTIASDEKDGVQQSQAPAAPSATAVSPQSTSQPTALLPVSSRPDTRSPILSDRSLRQMGFFFAGAGFLGLSTLITRRAVARKIVATIPRFYEPSNRPVGKIDGDGGFVAVEALGLATLNVFGFAIMSTGGLSWAFDISSVDELRSLARRHTRGGVGETDEAAEQQIAEWAMDILQKTGHAPKGLEDAKASDQKDQ</sequence>
<evidence type="ECO:0000256" key="3">
    <source>
        <dbReference type="ARBA" id="ARBA00023136"/>
    </source>
</evidence>
<dbReference type="Proteomes" id="UP000829685">
    <property type="component" value="Unassembled WGS sequence"/>
</dbReference>
<evidence type="ECO:0000313" key="6">
    <source>
        <dbReference type="EMBL" id="KAI1865154.1"/>
    </source>
</evidence>
<proteinExistence type="inferred from homology"/>
<evidence type="ECO:0000313" key="7">
    <source>
        <dbReference type="Proteomes" id="UP000829685"/>
    </source>
</evidence>
<evidence type="ECO:0000256" key="1">
    <source>
        <dbReference type="ARBA" id="ARBA00022692"/>
    </source>
</evidence>